<dbReference type="Gene3D" id="1.20.1600.10">
    <property type="entry name" value="Outer membrane efflux proteins (OEP)"/>
    <property type="match status" value="1"/>
</dbReference>
<dbReference type="Proteomes" id="UP001419910">
    <property type="component" value="Unassembled WGS sequence"/>
</dbReference>
<dbReference type="SUPFAM" id="SSF56954">
    <property type="entry name" value="Outer membrane efflux proteins (OEP)"/>
    <property type="match status" value="1"/>
</dbReference>
<dbReference type="RefSeq" id="WP_343889847.1">
    <property type="nucleotide sequence ID" value="NZ_BAAAEH010000024.1"/>
</dbReference>
<feature type="signal peptide" evidence="2">
    <location>
        <begin position="1"/>
        <end position="20"/>
    </location>
</feature>
<evidence type="ECO:0000313" key="3">
    <source>
        <dbReference type="EMBL" id="MEN2791975.1"/>
    </source>
</evidence>
<dbReference type="PANTHER" id="PTHR30203:SF25">
    <property type="entry name" value="OUTER MEMBRANE PROTEIN-RELATED"/>
    <property type="match status" value="1"/>
</dbReference>
<keyword evidence="2" id="KW-0449">Lipoprotein</keyword>
<dbReference type="InterPro" id="IPR003423">
    <property type="entry name" value="OMP_efflux"/>
</dbReference>
<evidence type="ECO:0000256" key="2">
    <source>
        <dbReference type="RuleBase" id="RU362097"/>
    </source>
</evidence>
<comment type="subcellular location">
    <subcellularLocation>
        <location evidence="2">Cell membrane</location>
        <topology evidence="2">Lipid-anchor</topology>
    </subcellularLocation>
</comment>
<keyword evidence="2" id="KW-1134">Transmembrane beta strand</keyword>
<organism evidence="3 4">
    <name type="scientific">Sphingomonas oligophenolica</name>
    <dbReference type="NCBI Taxonomy" id="301154"/>
    <lineage>
        <taxon>Bacteria</taxon>
        <taxon>Pseudomonadati</taxon>
        <taxon>Pseudomonadota</taxon>
        <taxon>Alphaproteobacteria</taxon>
        <taxon>Sphingomonadales</taxon>
        <taxon>Sphingomonadaceae</taxon>
        <taxon>Sphingomonas</taxon>
    </lineage>
</organism>
<keyword evidence="2" id="KW-0472">Membrane</keyword>
<evidence type="ECO:0000256" key="1">
    <source>
        <dbReference type="ARBA" id="ARBA00007613"/>
    </source>
</evidence>
<sequence length="472" mass="49346">MFRSRIALLLVVSLPLQACAVGPNYAPPAPAGLGVPATYSTPAPAGEPADIRSWWTNFNDPELVAIVERARAGNLDIAQAVSRLRQAHESLIQSRADLLPSVSGSAGYNRAVFDAVGARDNFSLGADVSYQADLFGGVRRGIEASRATYQASGFDLATVQTSIEAEAARNYILARQAQANLAIARNSLGIQDDNLEITGFRVQAGLVSSLDSEQSRQQRAQTAATIPTLEQNYQTAVNRLGVLTGQAPGALKAELEATAPIPKGPDSLAVGIPVDTLRQRPDVRAAERQLAAATAQIGVAKAQLYPALNITGNIGTAASSIGGLASVVTGSLFAGLTQLIFDGGRTRSRVRAQEAAAEGALANYKQVVLTGLEDVENALTALQAAKDRQVQFAIALDASNNAAILSRSQYRAGLTDITTLNTNESALLSAQNGLSNARADQAQALVQLYLALGGGWDSNSVPQAPLAQSPRE</sequence>
<accession>A0ABU9Y841</accession>
<proteinExistence type="inferred from homology"/>
<keyword evidence="2" id="KW-0812">Transmembrane</keyword>
<reference evidence="3 4" key="1">
    <citation type="submission" date="2024-05" db="EMBL/GenBank/DDBJ databases">
        <authorList>
            <person name="Liu Q."/>
            <person name="Xin Y.-H."/>
        </authorList>
    </citation>
    <scope>NUCLEOTIDE SEQUENCE [LARGE SCALE GENOMIC DNA]</scope>
    <source>
        <strain evidence="3 4">CGMCC 1.10181</strain>
    </source>
</reference>
<keyword evidence="2" id="KW-0564">Palmitate</keyword>
<keyword evidence="4" id="KW-1185">Reference proteome</keyword>
<dbReference type="EMBL" id="JBDIME010000022">
    <property type="protein sequence ID" value="MEN2791975.1"/>
    <property type="molecule type" value="Genomic_DNA"/>
</dbReference>
<gene>
    <name evidence="3" type="ORF">ABC974_20270</name>
</gene>
<comment type="caution">
    <text evidence="3">The sequence shown here is derived from an EMBL/GenBank/DDBJ whole genome shotgun (WGS) entry which is preliminary data.</text>
</comment>
<keyword evidence="2" id="KW-0732">Signal</keyword>
<evidence type="ECO:0000313" key="4">
    <source>
        <dbReference type="Proteomes" id="UP001419910"/>
    </source>
</evidence>
<dbReference type="Pfam" id="PF02321">
    <property type="entry name" value="OEP"/>
    <property type="match status" value="2"/>
</dbReference>
<dbReference type="PANTHER" id="PTHR30203">
    <property type="entry name" value="OUTER MEMBRANE CATION EFFLUX PROTEIN"/>
    <property type="match status" value="1"/>
</dbReference>
<dbReference type="InterPro" id="IPR010131">
    <property type="entry name" value="MdtP/NodT-like"/>
</dbReference>
<dbReference type="Gene3D" id="2.20.200.10">
    <property type="entry name" value="Outer membrane efflux proteins (OEP)"/>
    <property type="match status" value="1"/>
</dbReference>
<feature type="chain" id="PRO_5044958888" evidence="2">
    <location>
        <begin position="21"/>
        <end position="472"/>
    </location>
</feature>
<protein>
    <submittedName>
        <fullName evidence="3">Efflux transporter outer membrane subunit</fullName>
    </submittedName>
</protein>
<name>A0ABU9Y841_9SPHN</name>
<comment type="similarity">
    <text evidence="1 2">Belongs to the outer membrane factor (OMF) (TC 1.B.17) family.</text>
</comment>
<dbReference type="NCBIfam" id="TIGR01845">
    <property type="entry name" value="outer_NodT"/>
    <property type="match status" value="1"/>
</dbReference>